<evidence type="ECO:0000313" key="3">
    <source>
        <dbReference type="Proteomes" id="UP001596074"/>
    </source>
</evidence>
<evidence type="ECO:0000313" key="2">
    <source>
        <dbReference type="EMBL" id="MFC5747739.1"/>
    </source>
</evidence>
<dbReference type="PANTHER" id="PTHR43384:SF13">
    <property type="entry name" value="SLR0110 PROTEIN"/>
    <property type="match status" value="1"/>
</dbReference>
<dbReference type="PANTHER" id="PTHR43384">
    <property type="entry name" value="SEPTUM SITE-DETERMINING PROTEIN MIND HOMOLOG, CHLOROPLASTIC-RELATED"/>
    <property type="match status" value="1"/>
</dbReference>
<feature type="domain" description="AAA" evidence="1">
    <location>
        <begin position="147"/>
        <end position="318"/>
    </location>
</feature>
<dbReference type="Proteomes" id="UP001596074">
    <property type="component" value="Unassembled WGS sequence"/>
</dbReference>
<dbReference type="EMBL" id="JBHSON010000024">
    <property type="protein sequence ID" value="MFC5747739.1"/>
    <property type="molecule type" value="Genomic_DNA"/>
</dbReference>
<proteinExistence type="predicted"/>
<dbReference type="Pfam" id="PF13614">
    <property type="entry name" value="AAA_31"/>
    <property type="match status" value="1"/>
</dbReference>
<dbReference type="RefSeq" id="WP_378283357.1">
    <property type="nucleotide sequence ID" value="NZ_JBHSON010000024.1"/>
</dbReference>
<sequence length="426" mass="45174">MGTAPNLVVAGEPGVARKLRETGRFPAVFDAASAAELRALSRSGKVNPPAAFMFAPGFVEDVPGAEVAVLANGLAGNGFTVLVHGFFAERGDVLDPRVRVTGHRLSLSELLATFGISESPAPGASPEPVPGGPWVTPAPAPVARRGRVIAVASAKGGVGKTSTTVSLAVHAAEHLQEVGRAGSVVLVDTNFQQADVGRHLNVASPTVLDLLQDGETLTERTARDRLARVPEIDLYALLGPPDPVDADPALINAALYRRLLPALRAAFDLVFVDTPVAELHHTTFTELILPEADAILVPVEPDRVTLEGARSWLRAITTPQHSRGGGVDPQKLSLILNRARADVDCGPEDVMDLLPGWRFAGVVPDDRERMQAVSNRRLGGLHADPELEATLFDVLRVVTADPVFETATPSANARHGRWRRLLTGSE</sequence>
<reference evidence="3" key="1">
    <citation type="journal article" date="2019" name="Int. J. Syst. Evol. Microbiol.">
        <title>The Global Catalogue of Microorganisms (GCM) 10K type strain sequencing project: providing services to taxonomists for standard genome sequencing and annotation.</title>
        <authorList>
            <consortium name="The Broad Institute Genomics Platform"/>
            <consortium name="The Broad Institute Genome Sequencing Center for Infectious Disease"/>
            <person name="Wu L."/>
            <person name="Ma J."/>
        </authorList>
    </citation>
    <scope>NUCLEOTIDE SEQUENCE [LARGE SCALE GENOMIC DNA]</scope>
    <source>
        <strain evidence="3">KCTC 42087</strain>
    </source>
</reference>
<name>A0ABW0ZWN9_9ACTN</name>
<dbReference type="InterPro" id="IPR025669">
    <property type="entry name" value="AAA_dom"/>
</dbReference>
<accession>A0ABW0ZWN9</accession>
<organism evidence="2 3">
    <name type="scientific">Actinomadura rugatobispora</name>
    <dbReference type="NCBI Taxonomy" id="1994"/>
    <lineage>
        <taxon>Bacteria</taxon>
        <taxon>Bacillati</taxon>
        <taxon>Actinomycetota</taxon>
        <taxon>Actinomycetes</taxon>
        <taxon>Streptosporangiales</taxon>
        <taxon>Thermomonosporaceae</taxon>
        <taxon>Actinomadura</taxon>
    </lineage>
</organism>
<evidence type="ECO:0000259" key="1">
    <source>
        <dbReference type="Pfam" id="PF13614"/>
    </source>
</evidence>
<dbReference type="Gene3D" id="3.40.50.300">
    <property type="entry name" value="P-loop containing nucleotide triphosphate hydrolases"/>
    <property type="match status" value="1"/>
</dbReference>
<gene>
    <name evidence="2" type="ORF">ACFPZN_19095</name>
</gene>
<comment type="caution">
    <text evidence="2">The sequence shown here is derived from an EMBL/GenBank/DDBJ whole genome shotgun (WGS) entry which is preliminary data.</text>
</comment>
<dbReference type="InterPro" id="IPR050625">
    <property type="entry name" value="ParA/MinD_ATPase"/>
</dbReference>
<protein>
    <submittedName>
        <fullName evidence="2">CpaE family protein</fullName>
    </submittedName>
</protein>
<keyword evidence="3" id="KW-1185">Reference proteome</keyword>
<dbReference type="SUPFAM" id="SSF52540">
    <property type="entry name" value="P-loop containing nucleoside triphosphate hydrolases"/>
    <property type="match status" value="1"/>
</dbReference>
<dbReference type="InterPro" id="IPR027417">
    <property type="entry name" value="P-loop_NTPase"/>
</dbReference>